<name>A0A317G567_BUTFI</name>
<reference evidence="10 11" key="1">
    <citation type="submission" date="2017-09" db="EMBL/GenBank/DDBJ databases">
        <title>High-quality draft genome sequence of Butyrivibrio fibrisolvens INBov1, isolated from cow rumen.</title>
        <authorList>
            <person name="Rodriguez Hernaez J."/>
            <person name="Rivarola M."/>
            <person name="Paniego N."/>
            <person name="Cravero S."/>
            <person name="Ceron Cucchi M."/>
            <person name="Martinez M.C."/>
        </authorList>
    </citation>
    <scope>NUCLEOTIDE SEQUENCE [LARGE SCALE GENOMIC DNA]</scope>
    <source>
        <strain evidence="10 11">INBov1</strain>
    </source>
</reference>
<dbReference type="GO" id="GO:0016887">
    <property type="term" value="F:ATP hydrolysis activity"/>
    <property type="evidence" value="ECO:0007669"/>
    <property type="project" value="InterPro"/>
</dbReference>
<keyword evidence="7" id="KW-0029">Amino-acid transport</keyword>
<organism evidence="10 11">
    <name type="scientific">Butyrivibrio fibrisolvens</name>
    <dbReference type="NCBI Taxonomy" id="831"/>
    <lineage>
        <taxon>Bacteria</taxon>
        <taxon>Bacillati</taxon>
        <taxon>Bacillota</taxon>
        <taxon>Clostridia</taxon>
        <taxon>Lachnospirales</taxon>
        <taxon>Lachnospiraceae</taxon>
        <taxon>Butyrivibrio</taxon>
    </lineage>
</organism>
<keyword evidence="3" id="KW-0813">Transport</keyword>
<gene>
    <name evidence="10" type="ORF">CPT75_15230</name>
</gene>
<keyword evidence="5" id="KW-0547">Nucleotide-binding</keyword>
<protein>
    <submittedName>
        <fullName evidence="10">Amino acid ABC transporter ATP-binding protein</fullName>
    </submittedName>
</protein>
<dbReference type="InterPro" id="IPR050086">
    <property type="entry name" value="MetN_ABC_transporter-like"/>
</dbReference>
<evidence type="ECO:0000256" key="3">
    <source>
        <dbReference type="ARBA" id="ARBA00022448"/>
    </source>
</evidence>
<feature type="domain" description="ABC transporter" evidence="9">
    <location>
        <begin position="2"/>
        <end position="239"/>
    </location>
</feature>
<dbReference type="SMART" id="SM00382">
    <property type="entry name" value="AAA"/>
    <property type="match status" value="1"/>
</dbReference>
<dbReference type="InterPro" id="IPR027417">
    <property type="entry name" value="P-loop_NTPase"/>
</dbReference>
<dbReference type="RefSeq" id="WP_110073570.1">
    <property type="nucleotide sequence ID" value="NZ_CM009896.1"/>
</dbReference>
<dbReference type="Pfam" id="PF00005">
    <property type="entry name" value="ABC_tran"/>
    <property type="match status" value="1"/>
</dbReference>
<evidence type="ECO:0000256" key="2">
    <source>
        <dbReference type="ARBA" id="ARBA00005417"/>
    </source>
</evidence>
<dbReference type="InterPro" id="IPR003439">
    <property type="entry name" value="ABC_transporter-like_ATP-bd"/>
</dbReference>
<evidence type="ECO:0000256" key="1">
    <source>
        <dbReference type="ARBA" id="ARBA00004202"/>
    </source>
</evidence>
<proteinExistence type="inferred from homology"/>
<dbReference type="Proteomes" id="UP000245488">
    <property type="component" value="Chromosome"/>
</dbReference>
<evidence type="ECO:0000259" key="9">
    <source>
        <dbReference type="PROSITE" id="PS50893"/>
    </source>
</evidence>
<evidence type="ECO:0000256" key="5">
    <source>
        <dbReference type="ARBA" id="ARBA00022741"/>
    </source>
</evidence>
<evidence type="ECO:0000256" key="6">
    <source>
        <dbReference type="ARBA" id="ARBA00022840"/>
    </source>
</evidence>
<evidence type="ECO:0000256" key="8">
    <source>
        <dbReference type="ARBA" id="ARBA00023136"/>
    </source>
</evidence>
<dbReference type="PANTHER" id="PTHR43166:SF9">
    <property type="entry name" value="GLUTAMATE_ASPARTATE IMPORT ATP-BINDING PROTEIN GLTL"/>
    <property type="match status" value="1"/>
</dbReference>
<dbReference type="PROSITE" id="PS00211">
    <property type="entry name" value="ABC_TRANSPORTER_1"/>
    <property type="match status" value="1"/>
</dbReference>
<keyword evidence="11" id="KW-1185">Reference proteome</keyword>
<dbReference type="GO" id="GO:0005886">
    <property type="term" value="C:plasma membrane"/>
    <property type="evidence" value="ECO:0007669"/>
    <property type="project" value="UniProtKB-SubCell"/>
</dbReference>
<dbReference type="InterPro" id="IPR003593">
    <property type="entry name" value="AAA+_ATPase"/>
</dbReference>
<evidence type="ECO:0000256" key="7">
    <source>
        <dbReference type="ARBA" id="ARBA00022970"/>
    </source>
</evidence>
<keyword evidence="6 10" id="KW-0067">ATP-binding</keyword>
<dbReference type="GO" id="GO:0005524">
    <property type="term" value="F:ATP binding"/>
    <property type="evidence" value="ECO:0007669"/>
    <property type="project" value="UniProtKB-KW"/>
</dbReference>
<dbReference type="SUPFAM" id="SSF52540">
    <property type="entry name" value="P-loop containing nucleoside triphosphate hydrolases"/>
    <property type="match status" value="1"/>
</dbReference>
<dbReference type="PIRSF" id="PIRSF039085">
    <property type="entry name" value="ABC_ATPase_HisP"/>
    <property type="match status" value="1"/>
</dbReference>
<dbReference type="InterPro" id="IPR030679">
    <property type="entry name" value="ABC_ATPase_HisP-typ"/>
</dbReference>
<evidence type="ECO:0000313" key="11">
    <source>
        <dbReference type="Proteomes" id="UP000245488"/>
    </source>
</evidence>
<dbReference type="CDD" id="cd03262">
    <property type="entry name" value="ABC_HisP_GlnQ"/>
    <property type="match status" value="1"/>
</dbReference>
<dbReference type="InterPro" id="IPR017871">
    <property type="entry name" value="ABC_transporter-like_CS"/>
</dbReference>
<keyword evidence="4" id="KW-1003">Cell membrane</keyword>
<evidence type="ECO:0000313" key="10">
    <source>
        <dbReference type="EMBL" id="PWT28376.1"/>
    </source>
</evidence>
<accession>A0A317G567</accession>
<comment type="similarity">
    <text evidence="2">Belongs to the ABC transporter superfamily.</text>
</comment>
<comment type="subcellular location">
    <subcellularLocation>
        <location evidence="1">Cell membrane</location>
        <topology evidence="1">Peripheral membrane protein</topology>
    </subcellularLocation>
</comment>
<dbReference type="GO" id="GO:0015424">
    <property type="term" value="F:ABC-type amino acid transporter activity"/>
    <property type="evidence" value="ECO:0007669"/>
    <property type="project" value="InterPro"/>
</dbReference>
<dbReference type="Gene3D" id="3.40.50.300">
    <property type="entry name" value="P-loop containing nucleotide triphosphate hydrolases"/>
    <property type="match status" value="1"/>
</dbReference>
<dbReference type="EMBL" id="NXNG01000001">
    <property type="protein sequence ID" value="PWT28376.1"/>
    <property type="molecule type" value="Genomic_DNA"/>
</dbReference>
<dbReference type="AlphaFoldDB" id="A0A317G567"/>
<keyword evidence="8" id="KW-0472">Membrane</keyword>
<dbReference type="PROSITE" id="PS50893">
    <property type="entry name" value="ABC_TRANSPORTER_2"/>
    <property type="match status" value="1"/>
</dbReference>
<evidence type="ECO:0000256" key="4">
    <source>
        <dbReference type="ARBA" id="ARBA00022475"/>
    </source>
</evidence>
<dbReference type="PANTHER" id="PTHR43166">
    <property type="entry name" value="AMINO ACID IMPORT ATP-BINDING PROTEIN"/>
    <property type="match status" value="1"/>
</dbReference>
<comment type="caution">
    <text evidence="10">The sequence shown here is derived from an EMBL/GenBank/DDBJ whole genome shotgun (WGS) entry which is preliminary data.</text>
</comment>
<sequence>MLKVRNLNKSFGDKVILNDISFDVNKGETVAIIGPSGSGKSTTLRCINLMEKPDSGSLTLAGKTYDYAALSKQDISNIRKSTAMVFQNFSLYENKTAIQNITLPLIKGKGYSKKDATEEALKQLEKVGLTEWKDHYPAQLSGGQQQRVGIARALALKPDVILFDEPTSALDPERVQGILGIIKEISKQRITSVIVTHELEFALDVADRVILIADGIIVEEGSAREVLKNPKDPRAIKFLGHFADKLEYII</sequence>